<name>A0ABW0N0D0_9ACTN</name>
<comment type="caution">
    <text evidence="2">The sequence shown here is derived from an EMBL/GenBank/DDBJ whole genome shotgun (WGS) entry which is preliminary data.</text>
</comment>
<dbReference type="EMBL" id="JBHSMD010000002">
    <property type="protein sequence ID" value="MFC5493188.1"/>
    <property type="molecule type" value="Genomic_DNA"/>
</dbReference>
<dbReference type="Pfam" id="PF14530">
    <property type="entry name" value="DUF4439"/>
    <property type="match status" value="1"/>
</dbReference>
<dbReference type="RefSeq" id="WP_345172061.1">
    <property type="nucleotide sequence ID" value="NZ_BAABFQ010000003.1"/>
</dbReference>
<feature type="domain" description="DUF4439" evidence="1">
    <location>
        <begin position="6"/>
        <end position="139"/>
    </location>
</feature>
<accession>A0ABW0N0D0</accession>
<organism evidence="2 3">
    <name type="scientific">Nocardioides caricicola</name>
    <dbReference type="NCBI Taxonomy" id="634770"/>
    <lineage>
        <taxon>Bacteria</taxon>
        <taxon>Bacillati</taxon>
        <taxon>Actinomycetota</taxon>
        <taxon>Actinomycetes</taxon>
        <taxon>Propionibacteriales</taxon>
        <taxon>Nocardioidaceae</taxon>
        <taxon>Nocardioides</taxon>
    </lineage>
</organism>
<dbReference type="InterPro" id="IPR029447">
    <property type="entry name" value="DUF4439"/>
</dbReference>
<dbReference type="InterPro" id="IPR009078">
    <property type="entry name" value="Ferritin-like_SF"/>
</dbReference>
<sequence>MSELDALQTALAGEHAAVHVYGALGGRTSASATPALFEAVSAAYTAHRARRDLLTAAVIDAEGEPVAAAPAYEVPRLESPRDVERAARELERSCAATYAYLVASTAGAPRRLAIGALNDAAVRELAFRGTPETFPGLDEYTDR</sequence>
<dbReference type="InterPro" id="IPR012347">
    <property type="entry name" value="Ferritin-like"/>
</dbReference>
<reference evidence="3" key="1">
    <citation type="journal article" date="2019" name="Int. J. Syst. Evol. Microbiol.">
        <title>The Global Catalogue of Microorganisms (GCM) 10K type strain sequencing project: providing services to taxonomists for standard genome sequencing and annotation.</title>
        <authorList>
            <consortium name="The Broad Institute Genomics Platform"/>
            <consortium name="The Broad Institute Genome Sequencing Center for Infectious Disease"/>
            <person name="Wu L."/>
            <person name="Ma J."/>
        </authorList>
    </citation>
    <scope>NUCLEOTIDE SEQUENCE [LARGE SCALE GENOMIC DNA]</scope>
    <source>
        <strain evidence="3">KACC 13778</strain>
    </source>
</reference>
<evidence type="ECO:0000313" key="3">
    <source>
        <dbReference type="Proteomes" id="UP001595956"/>
    </source>
</evidence>
<dbReference type="Proteomes" id="UP001595956">
    <property type="component" value="Unassembled WGS sequence"/>
</dbReference>
<evidence type="ECO:0000259" key="1">
    <source>
        <dbReference type="Pfam" id="PF14530"/>
    </source>
</evidence>
<protein>
    <submittedName>
        <fullName evidence="2">DUF4439 domain-containing protein</fullName>
    </submittedName>
</protein>
<dbReference type="SUPFAM" id="SSF47240">
    <property type="entry name" value="Ferritin-like"/>
    <property type="match status" value="1"/>
</dbReference>
<gene>
    <name evidence="2" type="ORF">ACFPKY_08750</name>
</gene>
<evidence type="ECO:0000313" key="2">
    <source>
        <dbReference type="EMBL" id="MFC5493188.1"/>
    </source>
</evidence>
<dbReference type="CDD" id="cd00657">
    <property type="entry name" value="Ferritin_like"/>
    <property type="match status" value="1"/>
</dbReference>
<proteinExistence type="predicted"/>
<dbReference type="Gene3D" id="1.20.1260.10">
    <property type="match status" value="1"/>
</dbReference>
<keyword evidence="3" id="KW-1185">Reference proteome</keyword>